<dbReference type="InterPro" id="IPR036271">
    <property type="entry name" value="Tet_transcr_reg_TetR-rel_C_sf"/>
</dbReference>
<dbReference type="SUPFAM" id="SSF48498">
    <property type="entry name" value="Tetracyclin repressor-like, C-terminal domain"/>
    <property type="match status" value="1"/>
</dbReference>
<evidence type="ECO:0000256" key="2">
    <source>
        <dbReference type="ARBA" id="ARBA00023125"/>
    </source>
</evidence>
<feature type="DNA-binding region" description="H-T-H motif" evidence="4">
    <location>
        <begin position="29"/>
        <end position="48"/>
    </location>
</feature>
<reference evidence="6 7" key="1">
    <citation type="submission" date="2019-06" db="EMBL/GenBank/DDBJ databases">
        <title>Genomic Encyclopedia of Type Strains, Phase IV (KMG-V): Genome sequencing to study the core and pangenomes of soil and plant-associated prokaryotes.</title>
        <authorList>
            <person name="Whitman W."/>
        </authorList>
    </citation>
    <scope>NUCLEOTIDE SEQUENCE [LARGE SCALE GENOMIC DNA]</scope>
    <source>
        <strain evidence="6 7">BR 12005</strain>
    </source>
</reference>
<name>A0A560J4J6_9PROT</name>
<evidence type="ECO:0000256" key="4">
    <source>
        <dbReference type="PROSITE-ProRule" id="PRU00335"/>
    </source>
</evidence>
<dbReference type="PROSITE" id="PS50977">
    <property type="entry name" value="HTH_TETR_2"/>
    <property type="match status" value="1"/>
</dbReference>
<dbReference type="PANTHER" id="PTHR47506">
    <property type="entry name" value="TRANSCRIPTIONAL REGULATORY PROTEIN"/>
    <property type="match status" value="1"/>
</dbReference>
<keyword evidence="1" id="KW-0805">Transcription regulation</keyword>
<evidence type="ECO:0000256" key="3">
    <source>
        <dbReference type="ARBA" id="ARBA00023163"/>
    </source>
</evidence>
<accession>A0A560J4J6</accession>
<dbReference type="PRINTS" id="PR00455">
    <property type="entry name" value="HTHTETR"/>
</dbReference>
<dbReference type="Gene3D" id="1.10.357.10">
    <property type="entry name" value="Tetracycline Repressor, domain 2"/>
    <property type="match status" value="1"/>
</dbReference>
<sequence>MARPRKFTRDAVLDRAVPVFWRRGYAGTNVQELERATGVNKSGLYTEFEGKEDLFLAALQRYLDTGPALRLLDQQPLGWANIERFLAEAPFVMAAQPGCFAVNVTGEVDCLPSRAADIIRAYNRRRADAIARNVAAAQPALDARVTADMIAAFFIGTCMDVNLDADPAPHRAKVGILMSMLRSL</sequence>
<keyword evidence="2 4" id="KW-0238">DNA-binding</keyword>
<dbReference type="Proteomes" id="UP000320516">
    <property type="component" value="Unassembled WGS sequence"/>
</dbReference>
<evidence type="ECO:0000259" key="5">
    <source>
        <dbReference type="PROSITE" id="PS50977"/>
    </source>
</evidence>
<dbReference type="SUPFAM" id="SSF46689">
    <property type="entry name" value="Homeodomain-like"/>
    <property type="match status" value="1"/>
</dbReference>
<gene>
    <name evidence="6" type="ORF">FBZ87_11752</name>
</gene>
<comment type="caution">
    <text evidence="6">The sequence shown here is derived from an EMBL/GenBank/DDBJ whole genome shotgun (WGS) entry which is preliminary data.</text>
</comment>
<organism evidence="6 7">
    <name type="scientific">Nitrospirillum amazonense</name>
    <dbReference type="NCBI Taxonomy" id="28077"/>
    <lineage>
        <taxon>Bacteria</taxon>
        <taxon>Pseudomonadati</taxon>
        <taxon>Pseudomonadota</taxon>
        <taxon>Alphaproteobacteria</taxon>
        <taxon>Rhodospirillales</taxon>
        <taxon>Azospirillaceae</taxon>
        <taxon>Nitrospirillum</taxon>
    </lineage>
</organism>
<dbReference type="InterPro" id="IPR009057">
    <property type="entry name" value="Homeodomain-like_sf"/>
</dbReference>
<dbReference type="PANTHER" id="PTHR47506:SF1">
    <property type="entry name" value="HTH-TYPE TRANSCRIPTIONAL REGULATOR YJDC"/>
    <property type="match status" value="1"/>
</dbReference>
<dbReference type="EMBL" id="VITV01000017">
    <property type="protein sequence ID" value="TWB65957.1"/>
    <property type="molecule type" value="Genomic_DNA"/>
</dbReference>
<protein>
    <submittedName>
        <fullName evidence="6">TetR family transcriptional regulator</fullName>
    </submittedName>
</protein>
<feature type="domain" description="HTH tetR-type" evidence="5">
    <location>
        <begin position="6"/>
        <end position="66"/>
    </location>
</feature>
<evidence type="ECO:0000313" key="7">
    <source>
        <dbReference type="Proteomes" id="UP000320516"/>
    </source>
</evidence>
<keyword evidence="3" id="KW-0804">Transcription</keyword>
<dbReference type="InterPro" id="IPR001647">
    <property type="entry name" value="HTH_TetR"/>
</dbReference>
<evidence type="ECO:0000256" key="1">
    <source>
        <dbReference type="ARBA" id="ARBA00023015"/>
    </source>
</evidence>
<dbReference type="RefSeq" id="WP_145613753.1">
    <property type="nucleotide sequence ID" value="NZ_VITV01000017.1"/>
</dbReference>
<evidence type="ECO:0000313" key="6">
    <source>
        <dbReference type="EMBL" id="TWB65957.1"/>
    </source>
</evidence>
<dbReference type="Gene3D" id="1.10.10.60">
    <property type="entry name" value="Homeodomain-like"/>
    <property type="match status" value="1"/>
</dbReference>
<proteinExistence type="predicted"/>
<dbReference type="GO" id="GO:0003677">
    <property type="term" value="F:DNA binding"/>
    <property type="evidence" value="ECO:0007669"/>
    <property type="project" value="UniProtKB-UniRule"/>
</dbReference>
<dbReference type="AlphaFoldDB" id="A0A560J4J6"/>
<dbReference type="Pfam" id="PF00440">
    <property type="entry name" value="TetR_N"/>
    <property type="match status" value="1"/>
</dbReference>